<feature type="domain" description="DUF3108" evidence="1">
    <location>
        <begin position="51"/>
        <end position="252"/>
    </location>
</feature>
<name>A0A239H0U2_9BACT</name>
<dbReference type="InterPro" id="IPR049279">
    <property type="entry name" value="DUF3108-like"/>
</dbReference>
<reference evidence="3" key="1">
    <citation type="submission" date="2017-06" db="EMBL/GenBank/DDBJ databases">
        <authorList>
            <person name="Varghese N."/>
            <person name="Submissions S."/>
        </authorList>
    </citation>
    <scope>NUCLEOTIDE SEQUENCE [LARGE SCALE GENOMIC DNA]</scope>
    <source>
        <strain evidence="3">NKM1</strain>
    </source>
</reference>
<evidence type="ECO:0000313" key="2">
    <source>
        <dbReference type="EMBL" id="SNS73894.1"/>
    </source>
</evidence>
<dbReference type="Pfam" id="PF21347">
    <property type="entry name" value="DUF3108_like"/>
    <property type="match status" value="1"/>
</dbReference>
<dbReference type="Proteomes" id="UP000198432">
    <property type="component" value="Unassembled WGS sequence"/>
</dbReference>
<gene>
    <name evidence="2" type="ORF">SAMN06296052_11276</name>
</gene>
<sequence length="257" mass="29051">MFIPIPINVLPLILLAMVCRYLTPLLLLLLLLVTPALVSAQTGCSQYILLKDGASYELLTYDKKDKQTGRVLYQVKEVDKSGGKTEATIHSQMYDQKDKLTTEGNFKIGCDGGSIWMDMRSLMNPEMMESYKDMELTVEGDKMLYPNQLEAGQKLGDGTMTMKMKDKNSGRDMMTMVMKVVDRTVEGKENIKVPAGSYDSYKIRHNTEMENRAMGMKMPGMRVETVEYYVPELGTVRSETYRNGKLLSYSVLNKVSP</sequence>
<evidence type="ECO:0000259" key="1">
    <source>
        <dbReference type="Pfam" id="PF21347"/>
    </source>
</evidence>
<dbReference type="EMBL" id="FZOQ01000012">
    <property type="protein sequence ID" value="SNS73894.1"/>
    <property type="molecule type" value="Genomic_DNA"/>
</dbReference>
<evidence type="ECO:0000313" key="3">
    <source>
        <dbReference type="Proteomes" id="UP000198432"/>
    </source>
</evidence>
<dbReference type="AlphaFoldDB" id="A0A239H0U2"/>
<organism evidence="2 3">
    <name type="scientific">Pontibacter ummariensis</name>
    <dbReference type="NCBI Taxonomy" id="1610492"/>
    <lineage>
        <taxon>Bacteria</taxon>
        <taxon>Pseudomonadati</taxon>
        <taxon>Bacteroidota</taxon>
        <taxon>Cytophagia</taxon>
        <taxon>Cytophagales</taxon>
        <taxon>Hymenobacteraceae</taxon>
        <taxon>Pontibacter</taxon>
    </lineage>
</organism>
<proteinExistence type="predicted"/>
<accession>A0A239H0U2</accession>
<keyword evidence="3" id="KW-1185">Reference proteome</keyword>
<dbReference type="OrthoDB" id="665223at2"/>
<protein>
    <recommendedName>
        <fullName evidence="1">DUF3108 domain-containing protein</fullName>
    </recommendedName>
</protein>
<dbReference type="Gene3D" id="2.40.360.20">
    <property type="match status" value="1"/>
</dbReference>